<reference evidence="2" key="1">
    <citation type="journal article" date="2019" name="Int. J. Syst. Evol. Microbiol.">
        <title>The Global Catalogue of Microorganisms (GCM) 10K type strain sequencing project: providing services to taxonomists for standard genome sequencing and annotation.</title>
        <authorList>
            <consortium name="The Broad Institute Genomics Platform"/>
            <consortium name="The Broad Institute Genome Sequencing Center for Infectious Disease"/>
            <person name="Wu L."/>
            <person name="Ma J."/>
        </authorList>
    </citation>
    <scope>NUCLEOTIDE SEQUENCE [LARGE SCALE GENOMIC DNA]</scope>
    <source>
        <strain evidence="2">JCM 16702</strain>
    </source>
</reference>
<evidence type="ECO:0000313" key="1">
    <source>
        <dbReference type="EMBL" id="GAA4053947.1"/>
    </source>
</evidence>
<sequence length="106" mass="11429">MAACAVCGGPVPVKRRGRPSVYCSRACQAKAYRARKAEGAPMSEWEAARLAAWHTVVAIDAALADGRVVLGRYGSDRPASRRPWATCVPNWSAGREQALSPLYDAR</sequence>
<dbReference type="EMBL" id="BAAAZG010000001">
    <property type="protein sequence ID" value="GAA4053947.1"/>
    <property type="molecule type" value="Genomic_DNA"/>
</dbReference>
<comment type="caution">
    <text evidence="1">The sequence shown here is derived from an EMBL/GenBank/DDBJ whole genome shotgun (WGS) entry which is preliminary data.</text>
</comment>
<protein>
    <recommendedName>
        <fullName evidence="3">FCS-type domain-containing protein</fullName>
    </recommendedName>
</protein>
<accession>A0ABP7UVK4</accession>
<proteinExistence type="predicted"/>
<organism evidence="1 2">
    <name type="scientific">Actinomadura miaoliensis</name>
    <dbReference type="NCBI Taxonomy" id="430685"/>
    <lineage>
        <taxon>Bacteria</taxon>
        <taxon>Bacillati</taxon>
        <taxon>Actinomycetota</taxon>
        <taxon>Actinomycetes</taxon>
        <taxon>Streptosporangiales</taxon>
        <taxon>Thermomonosporaceae</taxon>
        <taxon>Actinomadura</taxon>
    </lineage>
</organism>
<evidence type="ECO:0000313" key="2">
    <source>
        <dbReference type="Proteomes" id="UP001500683"/>
    </source>
</evidence>
<gene>
    <name evidence="1" type="ORF">GCM10022214_00640</name>
</gene>
<dbReference type="Proteomes" id="UP001500683">
    <property type="component" value="Unassembled WGS sequence"/>
</dbReference>
<dbReference type="RefSeq" id="WP_344939051.1">
    <property type="nucleotide sequence ID" value="NZ_BAAAZG010000001.1"/>
</dbReference>
<name>A0ABP7UVK4_9ACTN</name>
<keyword evidence="2" id="KW-1185">Reference proteome</keyword>
<evidence type="ECO:0008006" key="3">
    <source>
        <dbReference type="Google" id="ProtNLM"/>
    </source>
</evidence>